<evidence type="ECO:0000313" key="6">
    <source>
        <dbReference type="EMBL" id="EEH36691.1"/>
    </source>
</evidence>
<dbReference type="EMBL" id="KN294013">
    <property type="protein sequence ID" value="EEH36691.1"/>
    <property type="molecule type" value="Genomic_DNA"/>
</dbReference>
<feature type="compositionally biased region" description="Low complexity" evidence="3">
    <location>
        <begin position="384"/>
        <end position="405"/>
    </location>
</feature>
<evidence type="ECO:0000259" key="5">
    <source>
        <dbReference type="PROSITE" id="PS50002"/>
    </source>
</evidence>
<dbReference type="OMA" id="PFNDPVN"/>
<dbReference type="InterPro" id="IPR001452">
    <property type="entry name" value="SH3_domain"/>
</dbReference>
<dbReference type="GeneID" id="9094163"/>
<keyword evidence="1 2" id="KW-0728">SH3 domain</keyword>
<feature type="compositionally biased region" description="Polar residues" evidence="3">
    <location>
        <begin position="362"/>
        <end position="371"/>
    </location>
</feature>
<name>C1H8L8_PARBA</name>
<evidence type="ECO:0000313" key="7">
    <source>
        <dbReference type="Proteomes" id="UP000002059"/>
    </source>
</evidence>
<dbReference type="RefSeq" id="XP_002790873.1">
    <property type="nucleotide sequence ID" value="XM_002790827.1"/>
</dbReference>
<dbReference type="SMART" id="SM00326">
    <property type="entry name" value="SH3"/>
    <property type="match status" value="1"/>
</dbReference>
<dbReference type="KEGG" id="pbl:PAAG_07109"/>
<evidence type="ECO:0000256" key="4">
    <source>
        <dbReference type="SAM" id="Phobius"/>
    </source>
</evidence>
<dbReference type="Proteomes" id="UP000002059">
    <property type="component" value="Partially assembled WGS sequence"/>
</dbReference>
<feature type="compositionally biased region" description="Pro residues" evidence="3">
    <location>
        <begin position="278"/>
        <end position="288"/>
    </location>
</feature>
<accession>C1H8L8</accession>
<dbReference type="HOGENOM" id="CLU_018830_0_0_1"/>
<feature type="region of interest" description="Disordered" evidence="3">
    <location>
        <begin position="459"/>
        <end position="766"/>
    </location>
</feature>
<feature type="compositionally biased region" description="Low complexity" evidence="3">
    <location>
        <begin position="78"/>
        <end position="115"/>
    </location>
</feature>
<keyword evidence="7" id="KW-1185">Reference proteome</keyword>
<evidence type="ECO:0000256" key="1">
    <source>
        <dbReference type="ARBA" id="ARBA00022443"/>
    </source>
</evidence>
<dbReference type="PROSITE" id="PS50002">
    <property type="entry name" value="SH3"/>
    <property type="match status" value="1"/>
</dbReference>
<feature type="transmembrane region" description="Helical" evidence="4">
    <location>
        <begin position="156"/>
        <end position="177"/>
    </location>
</feature>
<sequence>MVHQKHRHKVRSQATAKRQEPEIVFKTLAPTFDGPIGGFMTEGMPALGSPARPTEPPEIRPPRKPTREASPPKPSPEPTTAAKPVTKATPKATDSSPSTLAKSVSNSSSSGSLPSATGLDKLRETSSPSPTVGASSLAPSSSSNESGRGMSGGAKAGLAIGILLIIAFLAGVALFFIHKKKKRDQALAQADNENSYNEKPFVAANAAAAPRPIDEDPLPLTRTMTTPTPPQLNIRPVTEFSPDFAPPALTAPAGNAFGATLTAAAGAVPARNLTGEKPSPPPKTPPNNPFTDPVNPFDSPTPVSVPATPLTPAAPRRADAGMPSPAISGARTPSPEMGIAATGIATAAGTVGVVAVRRSLTSDESQGSPKNAASPAGDGPPTNSAMGMGSTPAGAAGAGPGAAPTGAPPTGAPNVYRVQLDFAPSMEDELELKAGQLVRLIHEYDDGWALCVRLDRSSQGVVPRTCLSSRPVRPRPRNGSNAHPGPRGPPPPGMVGPPNDRSMSISSQVSYSLHPSPVPIPNPNPNSFHNHTFNQNGAPSPRFQAPQQGRPASPAGSYRTFPPQQQPGHPLPPVQFPQVPRSLSPGPGGRIPQPRSMSPGPGAYRSGPAAQIPQQRSISPGPRGQIPQPRSMSPGPGPYGPGHGPGSRIPQPRSMSPGPYGPGGMQKPPTSAAGARRRSYSTSAALAANNNNSNASNGPQTQALPLVGSPLQQEHQPGQQPQPQVQAETPKPPKTPPITTGPIERKPVPSQSQPATAAAAAAPQQS</sequence>
<dbReference type="VEuPathDB" id="FungiDB:PAAG_07109"/>
<keyword evidence="4" id="KW-1133">Transmembrane helix</keyword>
<feature type="region of interest" description="Disordered" evidence="3">
    <location>
        <begin position="1"/>
        <end position="22"/>
    </location>
</feature>
<feature type="compositionally biased region" description="Low complexity" evidence="3">
    <location>
        <begin position="680"/>
        <end position="697"/>
    </location>
</feature>
<feature type="region of interest" description="Disordered" evidence="3">
    <location>
        <begin position="35"/>
        <end position="151"/>
    </location>
</feature>
<protein>
    <recommendedName>
        <fullName evidence="5">SH3 domain-containing protein</fullName>
    </recommendedName>
</protein>
<organism evidence="6 7">
    <name type="scientific">Paracoccidioides lutzii (strain ATCC MYA-826 / Pb01)</name>
    <name type="common">Paracoccidioides brasiliensis</name>
    <dbReference type="NCBI Taxonomy" id="502779"/>
    <lineage>
        <taxon>Eukaryota</taxon>
        <taxon>Fungi</taxon>
        <taxon>Dikarya</taxon>
        <taxon>Ascomycota</taxon>
        <taxon>Pezizomycotina</taxon>
        <taxon>Eurotiomycetes</taxon>
        <taxon>Eurotiomycetidae</taxon>
        <taxon>Onygenales</taxon>
        <taxon>Ajellomycetaceae</taxon>
        <taxon>Paracoccidioides</taxon>
    </lineage>
</organism>
<feature type="compositionally biased region" description="Low complexity" evidence="3">
    <location>
        <begin position="289"/>
        <end position="315"/>
    </location>
</feature>
<feature type="compositionally biased region" description="Low complexity" evidence="3">
    <location>
        <begin position="710"/>
        <end position="726"/>
    </location>
</feature>
<dbReference type="eggNOG" id="ENOG502S2UQ">
    <property type="taxonomic scope" value="Eukaryota"/>
</dbReference>
<dbReference type="InterPro" id="IPR036028">
    <property type="entry name" value="SH3-like_dom_sf"/>
</dbReference>
<feature type="compositionally biased region" description="Low complexity" evidence="3">
    <location>
        <begin position="135"/>
        <end position="148"/>
    </location>
</feature>
<evidence type="ECO:0000256" key="2">
    <source>
        <dbReference type="PROSITE-ProRule" id="PRU00192"/>
    </source>
</evidence>
<feature type="compositionally biased region" description="Polar residues" evidence="3">
    <location>
        <begin position="528"/>
        <end position="538"/>
    </location>
</feature>
<reference evidence="6 7" key="1">
    <citation type="journal article" date="2011" name="PLoS Genet.">
        <title>Comparative genomic analysis of human fungal pathogens causing paracoccidioidomycosis.</title>
        <authorList>
            <person name="Desjardins C.A."/>
            <person name="Champion M.D."/>
            <person name="Holder J.W."/>
            <person name="Muszewska A."/>
            <person name="Goldberg J."/>
            <person name="Bailao A.M."/>
            <person name="Brigido M.M."/>
            <person name="Ferreira M.E."/>
            <person name="Garcia A.M."/>
            <person name="Grynberg M."/>
            <person name="Gujja S."/>
            <person name="Heiman D.I."/>
            <person name="Henn M.R."/>
            <person name="Kodira C.D."/>
            <person name="Leon-Narvaez H."/>
            <person name="Longo L.V."/>
            <person name="Ma L.J."/>
            <person name="Malavazi I."/>
            <person name="Matsuo A.L."/>
            <person name="Morais F.V."/>
            <person name="Pereira M."/>
            <person name="Rodriguez-Brito S."/>
            <person name="Sakthikumar S."/>
            <person name="Salem-Izacc S.M."/>
            <person name="Sykes S.M."/>
            <person name="Teixeira M.M."/>
            <person name="Vallejo M.C."/>
            <person name="Walter M.E."/>
            <person name="Yandava C."/>
            <person name="Young S."/>
            <person name="Zeng Q."/>
            <person name="Zucker J."/>
            <person name="Felipe M.S."/>
            <person name="Goldman G.H."/>
            <person name="Haas B.J."/>
            <person name="McEwen J.G."/>
            <person name="Nino-Vega G."/>
            <person name="Puccia R."/>
            <person name="San-Blas G."/>
            <person name="Soares C.M."/>
            <person name="Birren B.W."/>
            <person name="Cuomo C.A."/>
        </authorList>
    </citation>
    <scope>NUCLEOTIDE SEQUENCE [LARGE SCALE GENOMIC DNA]</scope>
    <source>
        <strain evidence="7">ATCC MYA-826 / Pb01</strain>
    </source>
</reference>
<evidence type="ECO:0000256" key="3">
    <source>
        <dbReference type="SAM" id="MobiDB-lite"/>
    </source>
</evidence>
<dbReference type="Gene3D" id="2.30.30.40">
    <property type="entry name" value="SH3 Domains"/>
    <property type="match status" value="1"/>
</dbReference>
<keyword evidence="4" id="KW-0812">Transmembrane</keyword>
<dbReference type="OrthoDB" id="5340910at2759"/>
<dbReference type="AlphaFoldDB" id="C1H8L8"/>
<proteinExistence type="predicted"/>
<dbReference type="Pfam" id="PF14604">
    <property type="entry name" value="SH3_9"/>
    <property type="match status" value="1"/>
</dbReference>
<feature type="compositionally biased region" description="Basic residues" evidence="3">
    <location>
        <begin position="1"/>
        <end position="11"/>
    </location>
</feature>
<feature type="region of interest" description="Disordered" evidence="3">
    <location>
        <begin position="271"/>
        <end position="335"/>
    </location>
</feature>
<feature type="compositionally biased region" description="Low complexity" evidence="3">
    <location>
        <begin position="749"/>
        <end position="766"/>
    </location>
</feature>
<feature type="compositionally biased region" description="Basic and acidic residues" evidence="3">
    <location>
        <begin position="55"/>
        <end position="67"/>
    </location>
</feature>
<feature type="compositionally biased region" description="Polar residues" evidence="3">
    <location>
        <begin position="125"/>
        <end position="134"/>
    </location>
</feature>
<feature type="region of interest" description="Disordered" evidence="3">
    <location>
        <begin position="360"/>
        <end position="410"/>
    </location>
</feature>
<feature type="domain" description="SH3" evidence="5">
    <location>
        <begin position="411"/>
        <end position="472"/>
    </location>
</feature>
<keyword evidence="4" id="KW-0472">Membrane</keyword>
<dbReference type="SUPFAM" id="SSF50044">
    <property type="entry name" value="SH3-domain"/>
    <property type="match status" value="1"/>
</dbReference>
<gene>
    <name evidence="6" type="ORF">PAAG_07109</name>
</gene>
<feature type="compositionally biased region" description="Polar residues" evidence="3">
    <location>
        <begin position="501"/>
        <end position="513"/>
    </location>
</feature>
<feature type="compositionally biased region" description="Pro residues" evidence="3">
    <location>
        <begin position="486"/>
        <end position="495"/>
    </location>
</feature>